<sequence>MFSLTDYLQAFSLVQVLCFMGISGMFGSAELDDGPGDNCILVESSLAFATMGGYGLVGSGCMYGSFYWRTACSVSGDHLAMNINGIFSASTVGIGSPSNVNQSY</sequence>
<feature type="transmembrane region" description="Helical" evidence="1">
    <location>
        <begin position="46"/>
        <end position="68"/>
    </location>
</feature>
<keyword evidence="1" id="KW-0812">Transmembrane</keyword>
<organism evidence="2 4">
    <name type="scientific">Tetrapyrgos nigripes</name>
    <dbReference type="NCBI Taxonomy" id="182062"/>
    <lineage>
        <taxon>Eukaryota</taxon>
        <taxon>Fungi</taxon>
        <taxon>Dikarya</taxon>
        <taxon>Basidiomycota</taxon>
        <taxon>Agaricomycotina</taxon>
        <taxon>Agaricomycetes</taxon>
        <taxon>Agaricomycetidae</taxon>
        <taxon>Agaricales</taxon>
        <taxon>Marasmiineae</taxon>
        <taxon>Marasmiaceae</taxon>
        <taxon>Tetrapyrgos</taxon>
    </lineage>
</organism>
<accession>A0A8H5CD41</accession>
<evidence type="ECO:0000256" key="1">
    <source>
        <dbReference type="SAM" id="Phobius"/>
    </source>
</evidence>
<keyword evidence="1" id="KW-1133">Transmembrane helix</keyword>
<evidence type="ECO:0000313" key="3">
    <source>
        <dbReference type="EMBL" id="KAF5340532.1"/>
    </source>
</evidence>
<feature type="transmembrane region" description="Helical" evidence="1">
    <location>
        <begin position="7"/>
        <end position="26"/>
    </location>
</feature>
<evidence type="ECO:0000313" key="2">
    <source>
        <dbReference type="EMBL" id="KAF5338573.1"/>
    </source>
</evidence>
<evidence type="ECO:0000313" key="4">
    <source>
        <dbReference type="Proteomes" id="UP000559256"/>
    </source>
</evidence>
<name>A0A8H5CD41_9AGAR</name>
<dbReference type="AlphaFoldDB" id="A0A8H5CD41"/>
<proteinExistence type="predicted"/>
<dbReference type="EMBL" id="JAACJM010000194">
    <property type="protein sequence ID" value="KAF5338573.1"/>
    <property type="molecule type" value="Genomic_DNA"/>
</dbReference>
<reference evidence="2 4" key="1">
    <citation type="journal article" date="2020" name="ISME J.">
        <title>Uncovering the hidden diversity of litter-decomposition mechanisms in mushroom-forming fungi.</title>
        <authorList>
            <person name="Floudas D."/>
            <person name="Bentzer J."/>
            <person name="Ahren D."/>
            <person name="Johansson T."/>
            <person name="Persson P."/>
            <person name="Tunlid A."/>
        </authorList>
    </citation>
    <scope>NUCLEOTIDE SEQUENCE [LARGE SCALE GENOMIC DNA]</scope>
    <source>
        <strain evidence="2 4">CBS 291.85</strain>
    </source>
</reference>
<keyword evidence="4" id="KW-1185">Reference proteome</keyword>
<comment type="caution">
    <text evidence="2">The sequence shown here is derived from an EMBL/GenBank/DDBJ whole genome shotgun (WGS) entry which is preliminary data.</text>
</comment>
<protein>
    <submittedName>
        <fullName evidence="2">Uncharacterized protein</fullName>
    </submittedName>
</protein>
<dbReference type="EMBL" id="JAACJM010000174">
    <property type="protein sequence ID" value="KAF5340532.1"/>
    <property type="molecule type" value="Genomic_DNA"/>
</dbReference>
<dbReference type="Proteomes" id="UP000559256">
    <property type="component" value="Unassembled WGS sequence"/>
</dbReference>
<keyword evidence="1" id="KW-0472">Membrane</keyword>
<gene>
    <name evidence="3" type="ORF">D9758_015827</name>
    <name evidence="2" type="ORF">D9758_016978</name>
</gene>